<reference evidence="2 3" key="1">
    <citation type="submission" date="2019-02" db="EMBL/GenBank/DDBJ databases">
        <title>Deep-cultivation of Planctomycetes and their phenomic and genomic characterization uncovers novel biology.</title>
        <authorList>
            <person name="Wiegand S."/>
            <person name="Jogler M."/>
            <person name="Boedeker C."/>
            <person name="Pinto D."/>
            <person name="Vollmers J."/>
            <person name="Rivas-Marin E."/>
            <person name="Kohn T."/>
            <person name="Peeters S.H."/>
            <person name="Heuer A."/>
            <person name="Rast P."/>
            <person name="Oberbeckmann S."/>
            <person name="Bunk B."/>
            <person name="Jeske O."/>
            <person name="Meyerdierks A."/>
            <person name="Storesund J.E."/>
            <person name="Kallscheuer N."/>
            <person name="Luecker S."/>
            <person name="Lage O.M."/>
            <person name="Pohl T."/>
            <person name="Merkel B.J."/>
            <person name="Hornburger P."/>
            <person name="Mueller R.-W."/>
            <person name="Bruemmer F."/>
            <person name="Labrenz M."/>
            <person name="Spormann A.M."/>
            <person name="Op den Camp H."/>
            <person name="Overmann J."/>
            <person name="Amann R."/>
            <person name="Jetten M.S.M."/>
            <person name="Mascher T."/>
            <person name="Medema M.H."/>
            <person name="Devos D.P."/>
            <person name="Kaster A.-K."/>
            <person name="Ovreas L."/>
            <person name="Rohde M."/>
            <person name="Galperin M.Y."/>
            <person name="Jogler C."/>
        </authorList>
    </citation>
    <scope>NUCLEOTIDE SEQUENCE [LARGE SCALE GENOMIC DNA]</scope>
    <source>
        <strain evidence="2 3">Q31a</strain>
    </source>
</reference>
<dbReference type="EMBL" id="CP036298">
    <property type="protein sequence ID" value="QDV22893.1"/>
    <property type="molecule type" value="Genomic_DNA"/>
</dbReference>
<evidence type="ECO:0000313" key="3">
    <source>
        <dbReference type="Proteomes" id="UP000318017"/>
    </source>
</evidence>
<sequence length="154" mass="17069" precursor="true">MNATRRSFFLLTFAAFVGSSTLHADDTSKTPTVTALADLDLKSDGKDVTMIFKITKTQLIGGAHEGEFPNAILHYAEMKEAPHLVVYAKGELADALHRFACIGPKGRLIGRSIKVSGKIKTYTDFPEGEDQTPIYNLNLRDWKAFQILPEPEEK</sequence>
<name>A0A518G2R5_9BACT</name>
<proteinExistence type="predicted"/>
<feature type="signal peptide" evidence="1">
    <location>
        <begin position="1"/>
        <end position="24"/>
    </location>
</feature>
<dbReference type="Proteomes" id="UP000318017">
    <property type="component" value="Chromosome"/>
</dbReference>
<dbReference type="OrthoDB" id="279032at2"/>
<keyword evidence="1" id="KW-0732">Signal</keyword>
<gene>
    <name evidence="2" type="ORF">Q31a_11860</name>
</gene>
<feature type="chain" id="PRO_5021784686" evidence="1">
    <location>
        <begin position="25"/>
        <end position="154"/>
    </location>
</feature>
<dbReference type="KEGG" id="ahel:Q31a_11860"/>
<accession>A0A518G2R5</accession>
<dbReference type="AlphaFoldDB" id="A0A518G2R5"/>
<evidence type="ECO:0000256" key="1">
    <source>
        <dbReference type="SAM" id="SignalP"/>
    </source>
</evidence>
<organism evidence="2 3">
    <name type="scientific">Aureliella helgolandensis</name>
    <dbReference type="NCBI Taxonomy" id="2527968"/>
    <lineage>
        <taxon>Bacteria</taxon>
        <taxon>Pseudomonadati</taxon>
        <taxon>Planctomycetota</taxon>
        <taxon>Planctomycetia</taxon>
        <taxon>Pirellulales</taxon>
        <taxon>Pirellulaceae</taxon>
        <taxon>Aureliella</taxon>
    </lineage>
</organism>
<protein>
    <submittedName>
        <fullName evidence="2">Uncharacterized protein</fullName>
    </submittedName>
</protein>
<dbReference type="RefSeq" id="WP_145075154.1">
    <property type="nucleotide sequence ID" value="NZ_CP036298.1"/>
</dbReference>
<evidence type="ECO:0000313" key="2">
    <source>
        <dbReference type="EMBL" id="QDV22893.1"/>
    </source>
</evidence>
<keyword evidence="3" id="KW-1185">Reference proteome</keyword>